<keyword evidence="4" id="KW-1185">Reference proteome</keyword>
<comment type="caution">
    <text evidence="3">The sequence shown here is derived from an EMBL/GenBank/DDBJ whole genome shotgun (WGS) entry which is preliminary data.</text>
</comment>
<dbReference type="InterPro" id="IPR001128">
    <property type="entry name" value="Cyt_P450"/>
</dbReference>
<dbReference type="InterPro" id="IPR002397">
    <property type="entry name" value="Cyt_P450_B"/>
</dbReference>
<dbReference type="Proteomes" id="UP001180845">
    <property type="component" value="Unassembled WGS sequence"/>
</dbReference>
<dbReference type="RefSeq" id="WP_310277007.1">
    <property type="nucleotide sequence ID" value="NZ_JAVDXW010000001.1"/>
</dbReference>
<keyword evidence="2" id="KW-0479">Metal-binding</keyword>
<dbReference type="CDD" id="cd11037">
    <property type="entry name" value="CYP199A2-like"/>
    <property type="match status" value="1"/>
</dbReference>
<dbReference type="PRINTS" id="PR00359">
    <property type="entry name" value="BP450"/>
</dbReference>
<dbReference type="InterPro" id="IPR036396">
    <property type="entry name" value="Cyt_P450_sf"/>
</dbReference>
<dbReference type="EMBL" id="JAVDXW010000001">
    <property type="protein sequence ID" value="MDR7303999.1"/>
    <property type="molecule type" value="Genomic_DNA"/>
</dbReference>
<reference evidence="3" key="1">
    <citation type="submission" date="2023-07" db="EMBL/GenBank/DDBJ databases">
        <title>Sequencing the genomes of 1000 actinobacteria strains.</title>
        <authorList>
            <person name="Klenk H.-P."/>
        </authorList>
    </citation>
    <scope>NUCLEOTIDE SEQUENCE</scope>
    <source>
        <strain evidence="3">DSM 45977</strain>
    </source>
</reference>
<dbReference type="GO" id="GO:0005506">
    <property type="term" value="F:iron ion binding"/>
    <property type="evidence" value="ECO:0007669"/>
    <property type="project" value="InterPro"/>
</dbReference>
<comment type="similarity">
    <text evidence="1 2">Belongs to the cytochrome P450 family.</text>
</comment>
<organism evidence="3 4">
    <name type="scientific">Haloactinomyces albus</name>
    <dbReference type="NCBI Taxonomy" id="1352928"/>
    <lineage>
        <taxon>Bacteria</taxon>
        <taxon>Bacillati</taxon>
        <taxon>Actinomycetota</taxon>
        <taxon>Actinomycetes</taxon>
        <taxon>Actinopolysporales</taxon>
        <taxon>Actinopolysporaceae</taxon>
        <taxon>Haloactinomyces</taxon>
    </lineage>
</organism>
<keyword evidence="2" id="KW-0560">Oxidoreductase</keyword>
<name>A0AAE4CNK9_9ACTN</name>
<dbReference type="PANTHER" id="PTHR46696">
    <property type="entry name" value="P450, PUTATIVE (EUROFUNG)-RELATED"/>
    <property type="match status" value="1"/>
</dbReference>
<dbReference type="InterPro" id="IPR017972">
    <property type="entry name" value="Cyt_P450_CS"/>
</dbReference>
<sequence length="401" mass="44015">MTPSPTADVTSLPDDPFSVANITDPYPMLTRLRENGPVTWLEKYGVYAVAGFEEVYEVLTDFETYCSSGGLGPHDIREDEGWRPPSILESDPPTHTVMRRALTGVINPSTVRALREPFTPPAEELADELVTRGEFDVVKDLAEKYPLRVFPDAVGIPEDGREHLLPYGNMVFNAFGPKNEILDRAFANADEHSAAIMQNCARENLDSTGFGARIWDRVHDGMLTPEQATLLVRALLSAGVDTTVFGIGNTLKCLSQSPQAWATLRDNPALAKFAVDEALRLESPFQKFHRTTTAAGTLGGVDIPANSKILLLTGAANRDPRQWHDNADDYDIERRASGHVAFGMGLHQCVGQPIARLEMELVLKALATRVERIEPAGEPVPIVHNSLRGFESIPVKVVPRS</sequence>
<dbReference type="Gene3D" id="1.10.630.10">
    <property type="entry name" value="Cytochrome P450"/>
    <property type="match status" value="1"/>
</dbReference>
<evidence type="ECO:0000313" key="4">
    <source>
        <dbReference type="Proteomes" id="UP001180845"/>
    </source>
</evidence>
<keyword evidence="2" id="KW-0503">Monooxygenase</keyword>
<accession>A0AAE4CNK9</accession>
<dbReference type="Pfam" id="PF00067">
    <property type="entry name" value="p450"/>
    <property type="match status" value="1"/>
</dbReference>
<dbReference type="SUPFAM" id="SSF48264">
    <property type="entry name" value="Cytochrome P450"/>
    <property type="match status" value="1"/>
</dbReference>
<proteinExistence type="inferred from homology"/>
<protein>
    <submittedName>
        <fullName evidence="3">Cytochrome P450</fullName>
    </submittedName>
</protein>
<keyword evidence="2" id="KW-0408">Iron</keyword>
<dbReference type="GO" id="GO:0020037">
    <property type="term" value="F:heme binding"/>
    <property type="evidence" value="ECO:0007669"/>
    <property type="project" value="InterPro"/>
</dbReference>
<dbReference type="AlphaFoldDB" id="A0AAE4CNK9"/>
<dbReference type="PROSITE" id="PS00086">
    <property type="entry name" value="CYTOCHROME_P450"/>
    <property type="match status" value="1"/>
</dbReference>
<evidence type="ECO:0000256" key="2">
    <source>
        <dbReference type="RuleBase" id="RU000461"/>
    </source>
</evidence>
<gene>
    <name evidence="3" type="ORF">JOF55_004180</name>
</gene>
<dbReference type="PANTHER" id="PTHR46696:SF1">
    <property type="entry name" value="CYTOCHROME P450 YJIB-RELATED"/>
    <property type="match status" value="1"/>
</dbReference>
<evidence type="ECO:0000313" key="3">
    <source>
        <dbReference type="EMBL" id="MDR7303999.1"/>
    </source>
</evidence>
<evidence type="ECO:0000256" key="1">
    <source>
        <dbReference type="ARBA" id="ARBA00010617"/>
    </source>
</evidence>
<keyword evidence="2" id="KW-0349">Heme</keyword>
<dbReference type="GO" id="GO:0004497">
    <property type="term" value="F:monooxygenase activity"/>
    <property type="evidence" value="ECO:0007669"/>
    <property type="project" value="UniProtKB-KW"/>
</dbReference>
<dbReference type="GO" id="GO:0016705">
    <property type="term" value="F:oxidoreductase activity, acting on paired donors, with incorporation or reduction of molecular oxygen"/>
    <property type="evidence" value="ECO:0007669"/>
    <property type="project" value="InterPro"/>
</dbReference>